<name>A0AAP5QJ91_9BURK</name>
<evidence type="ECO:0000256" key="1">
    <source>
        <dbReference type="ARBA" id="ARBA00023015"/>
    </source>
</evidence>
<protein>
    <submittedName>
        <fullName evidence="5">GntR family transcriptional regulator</fullName>
    </submittedName>
</protein>
<dbReference type="Pfam" id="PF07729">
    <property type="entry name" value="FCD"/>
    <property type="match status" value="1"/>
</dbReference>
<dbReference type="SUPFAM" id="SSF46785">
    <property type="entry name" value="Winged helix' DNA-binding domain"/>
    <property type="match status" value="1"/>
</dbReference>
<dbReference type="Proteomes" id="UP001246473">
    <property type="component" value="Unassembled WGS sequence"/>
</dbReference>
<dbReference type="InterPro" id="IPR036390">
    <property type="entry name" value="WH_DNA-bd_sf"/>
</dbReference>
<organism evidence="5 6">
    <name type="scientific">Paraburkholderia fungorum</name>
    <dbReference type="NCBI Taxonomy" id="134537"/>
    <lineage>
        <taxon>Bacteria</taxon>
        <taxon>Pseudomonadati</taxon>
        <taxon>Pseudomonadota</taxon>
        <taxon>Betaproteobacteria</taxon>
        <taxon>Burkholderiales</taxon>
        <taxon>Burkholderiaceae</taxon>
        <taxon>Paraburkholderia</taxon>
    </lineage>
</organism>
<dbReference type="RefSeq" id="WP_315697633.1">
    <property type="nucleotide sequence ID" value="NZ_JANSLM010000027.1"/>
</dbReference>
<feature type="domain" description="HTH gntR-type" evidence="4">
    <location>
        <begin position="2"/>
        <end position="69"/>
    </location>
</feature>
<dbReference type="SMART" id="SM00345">
    <property type="entry name" value="HTH_GNTR"/>
    <property type="match status" value="1"/>
</dbReference>
<dbReference type="CDD" id="cd07377">
    <property type="entry name" value="WHTH_GntR"/>
    <property type="match status" value="1"/>
</dbReference>
<dbReference type="EMBL" id="JANSLM010000027">
    <property type="protein sequence ID" value="MDT8843620.1"/>
    <property type="molecule type" value="Genomic_DNA"/>
</dbReference>
<evidence type="ECO:0000256" key="3">
    <source>
        <dbReference type="ARBA" id="ARBA00023163"/>
    </source>
</evidence>
<gene>
    <name evidence="5" type="ORF">ParKJ_40145</name>
</gene>
<proteinExistence type="predicted"/>
<dbReference type="GO" id="GO:0003700">
    <property type="term" value="F:DNA-binding transcription factor activity"/>
    <property type="evidence" value="ECO:0007669"/>
    <property type="project" value="InterPro"/>
</dbReference>
<evidence type="ECO:0000259" key="4">
    <source>
        <dbReference type="PROSITE" id="PS50949"/>
    </source>
</evidence>
<evidence type="ECO:0000313" key="6">
    <source>
        <dbReference type="Proteomes" id="UP001246473"/>
    </source>
</evidence>
<comment type="caution">
    <text evidence="5">The sequence shown here is derived from an EMBL/GenBank/DDBJ whole genome shotgun (WGS) entry which is preliminary data.</text>
</comment>
<dbReference type="Pfam" id="PF00392">
    <property type="entry name" value="GntR"/>
    <property type="match status" value="1"/>
</dbReference>
<dbReference type="SUPFAM" id="SSF48008">
    <property type="entry name" value="GntR ligand-binding domain-like"/>
    <property type="match status" value="1"/>
</dbReference>
<keyword evidence="1" id="KW-0805">Transcription regulation</keyword>
<accession>A0AAP5QJ91</accession>
<dbReference type="Gene3D" id="1.20.120.530">
    <property type="entry name" value="GntR ligand-binding domain-like"/>
    <property type="match status" value="1"/>
</dbReference>
<dbReference type="PANTHER" id="PTHR43537:SF49">
    <property type="entry name" value="TRANSCRIPTIONAL REGULATORY PROTEIN"/>
    <property type="match status" value="1"/>
</dbReference>
<dbReference type="InterPro" id="IPR000524">
    <property type="entry name" value="Tscrpt_reg_HTH_GntR"/>
</dbReference>
<dbReference type="InterPro" id="IPR008920">
    <property type="entry name" value="TF_FadR/GntR_C"/>
</dbReference>
<keyword evidence="2" id="KW-0238">DNA-binding</keyword>
<reference evidence="5" key="1">
    <citation type="submission" date="2022-08" db="EMBL/GenBank/DDBJ databases">
        <authorList>
            <person name="Kim S.-J."/>
        </authorList>
    </citation>
    <scope>NUCLEOTIDE SEQUENCE</scope>
    <source>
        <strain evidence="5">KJ</strain>
    </source>
</reference>
<sequence>MSTQIDRVVAQLRDMILSGELLPGERIVELQFTERLGASRTPLRLALVELEREGILERLPSRGFKVRSFSITDIVDALEVRGALEALATRLLLQKGVTCSFIDQLGKTIDAGRRLIEPTVLDSSAEIDAMAWAEVNGRFHATLLEGAANRALSDAIERNNRAPFVGPNSVILPAVPTTIQTSRLVRAQHDHEDIFAAILRKEHSRAEALILEHAYRSKENKIRLIEEIQKDKAPTTQYGPLLTQEQATT</sequence>
<dbReference type="InterPro" id="IPR011711">
    <property type="entry name" value="GntR_C"/>
</dbReference>
<dbReference type="GO" id="GO:0003677">
    <property type="term" value="F:DNA binding"/>
    <property type="evidence" value="ECO:0007669"/>
    <property type="project" value="UniProtKB-KW"/>
</dbReference>
<dbReference type="PANTHER" id="PTHR43537">
    <property type="entry name" value="TRANSCRIPTIONAL REGULATOR, GNTR FAMILY"/>
    <property type="match status" value="1"/>
</dbReference>
<evidence type="ECO:0000256" key="2">
    <source>
        <dbReference type="ARBA" id="ARBA00023125"/>
    </source>
</evidence>
<evidence type="ECO:0000313" key="5">
    <source>
        <dbReference type="EMBL" id="MDT8843620.1"/>
    </source>
</evidence>
<dbReference type="SMART" id="SM00895">
    <property type="entry name" value="FCD"/>
    <property type="match status" value="1"/>
</dbReference>
<dbReference type="Gene3D" id="1.10.10.10">
    <property type="entry name" value="Winged helix-like DNA-binding domain superfamily/Winged helix DNA-binding domain"/>
    <property type="match status" value="1"/>
</dbReference>
<dbReference type="PROSITE" id="PS50949">
    <property type="entry name" value="HTH_GNTR"/>
    <property type="match status" value="1"/>
</dbReference>
<dbReference type="InterPro" id="IPR036388">
    <property type="entry name" value="WH-like_DNA-bd_sf"/>
</dbReference>
<keyword evidence="3" id="KW-0804">Transcription</keyword>
<dbReference type="AlphaFoldDB" id="A0AAP5QJ91"/>